<dbReference type="EMBL" id="AWUE01018988">
    <property type="protein sequence ID" value="OMO77189.1"/>
    <property type="molecule type" value="Genomic_DNA"/>
</dbReference>
<dbReference type="Proteomes" id="UP000187203">
    <property type="component" value="Unassembled WGS sequence"/>
</dbReference>
<gene>
    <name evidence="1" type="ORF">COLO4_25283</name>
</gene>
<comment type="caution">
    <text evidence="1">The sequence shown here is derived from an EMBL/GenBank/DDBJ whole genome shotgun (WGS) entry which is preliminary data.</text>
</comment>
<keyword evidence="2" id="KW-1185">Reference proteome</keyword>
<proteinExistence type="predicted"/>
<accession>A0A1R3I3S5</accession>
<evidence type="ECO:0000313" key="2">
    <source>
        <dbReference type="Proteomes" id="UP000187203"/>
    </source>
</evidence>
<evidence type="ECO:0000313" key="1">
    <source>
        <dbReference type="EMBL" id="OMO77189.1"/>
    </source>
</evidence>
<dbReference type="AlphaFoldDB" id="A0A1R3I3S5"/>
<organism evidence="1 2">
    <name type="scientific">Corchorus olitorius</name>
    <dbReference type="NCBI Taxonomy" id="93759"/>
    <lineage>
        <taxon>Eukaryota</taxon>
        <taxon>Viridiplantae</taxon>
        <taxon>Streptophyta</taxon>
        <taxon>Embryophyta</taxon>
        <taxon>Tracheophyta</taxon>
        <taxon>Spermatophyta</taxon>
        <taxon>Magnoliopsida</taxon>
        <taxon>eudicotyledons</taxon>
        <taxon>Gunneridae</taxon>
        <taxon>Pentapetalae</taxon>
        <taxon>rosids</taxon>
        <taxon>malvids</taxon>
        <taxon>Malvales</taxon>
        <taxon>Malvaceae</taxon>
        <taxon>Grewioideae</taxon>
        <taxon>Apeibeae</taxon>
        <taxon>Corchorus</taxon>
    </lineage>
</organism>
<protein>
    <submittedName>
        <fullName evidence="1">Uncharacterized protein</fullName>
    </submittedName>
</protein>
<reference evidence="2" key="1">
    <citation type="submission" date="2013-09" db="EMBL/GenBank/DDBJ databases">
        <title>Corchorus olitorius genome sequencing.</title>
        <authorList>
            <person name="Alam M."/>
            <person name="Haque M.S."/>
            <person name="Islam M.S."/>
            <person name="Emdad E.M."/>
            <person name="Islam M.M."/>
            <person name="Ahmed B."/>
            <person name="Halim A."/>
            <person name="Hossen Q.M.M."/>
            <person name="Hossain M.Z."/>
            <person name="Ahmed R."/>
            <person name="Khan M.M."/>
            <person name="Islam R."/>
            <person name="Rashid M.M."/>
            <person name="Khan S.A."/>
            <person name="Rahman M.S."/>
            <person name="Alam M."/>
            <person name="Yahiya A.S."/>
            <person name="Khan M.S."/>
            <person name="Azam M.S."/>
            <person name="Haque T."/>
            <person name="Lashkar M.Z.H."/>
            <person name="Akhand A.I."/>
            <person name="Morshed G."/>
            <person name="Roy S."/>
            <person name="Uddin K.S."/>
            <person name="Rabeya T."/>
            <person name="Hossain A.S."/>
            <person name="Chowdhury A."/>
            <person name="Snigdha A.R."/>
            <person name="Mortoza M.S."/>
            <person name="Matin S.A."/>
            <person name="Hoque S.M.E."/>
            <person name="Islam M.K."/>
            <person name="Roy D.K."/>
            <person name="Haider R."/>
            <person name="Moosa M.M."/>
            <person name="Elias S.M."/>
            <person name="Hasan A.M."/>
            <person name="Jahan S."/>
            <person name="Shafiuddin M."/>
            <person name="Mahmood N."/>
            <person name="Shommy N.S."/>
        </authorList>
    </citation>
    <scope>NUCLEOTIDE SEQUENCE [LARGE SCALE GENOMIC DNA]</scope>
    <source>
        <strain evidence="2">cv. O-4</strain>
    </source>
</reference>
<name>A0A1R3I3S5_9ROSI</name>
<sequence>METILSLLNSSQVLLEKKKLSSMNDDGLHQL</sequence>